<organism evidence="6 7">
    <name type="scientific">candidate division LCP-89 bacterium B3_LCP</name>
    <dbReference type="NCBI Taxonomy" id="2012998"/>
    <lineage>
        <taxon>Bacteria</taxon>
        <taxon>Pseudomonadati</taxon>
        <taxon>Bacteria division LCP-89</taxon>
    </lineage>
</organism>
<evidence type="ECO:0000256" key="4">
    <source>
        <dbReference type="PROSITE-ProRule" id="PRU00236"/>
    </source>
</evidence>
<dbReference type="GO" id="GO:0005737">
    <property type="term" value="C:cytoplasm"/>
    <property type="evidence" value="ECO:0007669"/>
    <property type="project" value="UniProtKB-SubCell"/>
</dbReference>
<comment type="domain">
    <text evidence="3">2 residues (Tyr-68 and Arg-71) present in a large hydrophobic pocket are probably involved in substrate specificity. They are important for desuccinylation activity, but dispensable for deacetylation activity.</text>
</comment>
<dbReference type="HAMAP" id="MF_01121">
    <property type="entry name" value="Sirtuin_ClassIII"/>
    <property type="match status" value="1"/>
</dbReference>
<accession>A0A532UZC2</accession>
<name>A0A532UZC2_UNCL8</name>
<feature type="binding site" evidence="3">
    <location>
        <position position="234"/>
    </location>
    <ligand>
        <name>NAD(+)</name>
        <dbReference type="ChEBI" id="CHEBI:57540"/>
    </ligand>
</feature>
<dbReference type="InterPro" id="IPR029035">
    <property type="entry name" value="DHS-like_NAD/FAD-binding_dom"/>
</dbReference>
<comment type="catalytic activity">
    <reaction evidence="3">
        <text>N(6)-acetyl-L-lysyl-[protein] + NAD(+) + H2O = 2''-O-acetyl-ADP-D-ribose + nicotinamide + L-lysyl-[protein]</text>
        <dbReference type="Rhea" id="RHEA:43636"/>
        <dbReference type="Rhea" id="RHEA-COMP:9752"/>
        <dbReference type="Rhea" id="RHEA-COMP:10731"/>
        <dbReference type="ChEBI" id="CHEBI:15377"/>
        <dbReference type="ChEBI" id="CHEBI:17154"/>
        <dbReference type="ChEBI" id="CHEBI:29969"/>
        <dbReference type="ChEBI" id="CHEBI:57540"/>
        <dbReference type="ChEBI" id="CHEBI:61930"/>
        <dbReference type="ChEBI" id="CHEBI:83767"/>
        <dbReference type="EC" id="2.3.1.286"/>
    </reaction>
</comment>
<dbReference type="InterPro" id="IPR026591">
    <property type="entry name" value="Sirtuin_cat_small_dom_sf"/>
</dbReference>
<feature type="domain" description="Deacetylase sirtuin-type" evidence="5">
    <location>
        <begin position="1"/>
        <end position="251"/>
    </location>
</feature>
<comment type="caution">
    <text evidence="6">The sequence shown here is derived from an EMBL/GenBank/DDBJ whole genome shotgun (WGS) entry which is preliminary data.</text>
</comment>
<keyword evidence="1" id="KW-0808">Transferase</keyword>
<comment type="similarity">
    <text evidence="3">Belongs to the sirtuin family. Class III subfamily.</text>
</comment>
<dbReference type="InterPro" id="IPR050134">
    <property type="entry name" value="NAD-dep_sirtuin_deacylases"/>
</dbReference>
<dbReference type="GO" id="GO:0070403">
    <property type="term" value="F:NAD+ binding"/>
    <property type="evidence" value="ECO:0007669"/>
    <property type="project" value="UniProtKB-UniRule"/>
</dbReference>
<dbReference type="AlphaFoldDB" id="A0A532UZC2"/>
<comment type="cofactor">
    <cofactor evidence="3">
        <name>Zn(2+)</name>
        <dbReference type="ChEBI" id="CHEBI:29105"/>
    </cofactor>
    <text evidence="3">Binds 1 zinc ion per subunit.</text>
</comment>
<comment type="function">
    <text evidence="3">NAD-dependent lysine deacetylase and desuccinylase that specifically removes acetyl and succinyl groups on target proteins. Modulates the activities of several proteins which are inactive in their acylated form.</text>
</comment>
<dbReference type="Gene3D" id="3.40.50.1220">
    <property type="entry name" value="TPP-binding domain"/>
    <property type="match status" value="1"/>
</dbReference>
<protein>
    <recommendedName>
        <fullName evidence="3">NAD-dependent protein deacylase</fullName>
        <ecNumber evidence="3">2.3.1.286</ecNumber>
    </recommendedName>
    <alternativeName>
        <fullName evidence="3">Regulatory protein SIR2 homolog</fullName>
    </alternativeName>
</protein>
<feature type="binding site" evidence="3 4">
    <location>
        <position position="150"/>
    </location>
    <ligand>
        <name>Zn(2+)</name>
        <dbReference type="ChEBI" id="CHEBI:29105"/>
    </ligand>
</feature>
<dbReference type="NCBIfam" id="NF001753">
    <property type="entry name" value="PRK00481.1-3"/>
    <property type="match status" value="1"/>
</dbReference>
<dbReference type="PROSITE" id="PS50305">
    <property type="entry name" value="SIRTUIN"/>
    <property type="match status" value="1"/>
</dbReference>
<dbReference type="EC" id="2.3.1.286" evidence="3"/>
<gene>
    <name evidence="3" type="primary">cobB</name>
    <name evidence="6" type="ORF">CEE37_08210</name>
</gene>
<dbReference type="SUPFAM" id="SSF52467">
    <property type="entry name" value="DHS-like NAD/FAD-binding domain"/>
    <property type="match status" value="1"/>
</dbReference>
<feature type="binding site" evidence="3">
    <location>
        <begin position="103"/>
        <end position="106"/>
    </location>
    <ligand>
        <name>NAD(+)</name>
        <dbReference type="ChEBI" id="CHEBI:57540"/>
    </ligand>
</feature>
<evidence type="ECO:0000256" key="2">
    <source>
        <dbReference type="ARBA" id="ARBA00023027"/>
    </source>
</evidence>
<feature type="active site" description="Proton acceptor" evidence="3 4">
    <location>
        <position position="121"/>
    </location>
</feature>
<keyword evidence="3" id="KW-0963">Cytoplasm</keyword>
<keyword evidence="3 4" id="KW-0862">Zinc</keyword>
<dbReference type="EMBL" id="NJBN01000005">
    <property type="protein sequence ID" value="TKJ40300.1"/>
    <property type="molecule type" value="Genomic_DNA"/>
</dbReference>
<feature type="binding site" evidence="3">
    <location>
        <position position="71"/>
    </location>
    <ligand>
        <name>substrate</name>
    </ligand>
</feature>
<dbReference type="InterPro" id="IPR027546">
    <property type="entry name" value="Sirtuin_class_III"/>
</dbReference>
<dbReference type="GO" id="GO:0036054">
    <property type="term" value="F:protein-malonyllysine demalonylase activity"/>
    <property type="evidence" value="ECO:0007669"/>
    <property type="project" value="InterPro"/>
</dbReference>
<feature type="binding site" evidence="3 4">
    <location>
        <position position="132"/>
    </location>
    <ligand>
        <name>Zn(2+)</name>
        <dbReference type="ChEBI" id="CHEBI:29105"/>
    </ligand>
</feature>
<evidence type="ECO:0000259" key="5">
    <source>
        <dbReference type="PROSITE" id="PS50305"/>
    </source>
</evidence>
<keyword evidence="2 3" id="KW-0520">NAD</keyword>
<keyword evidence="3 4" id="KW-0479">Metal-binding</keyword>
<evidence type="ECO:0000313" key="7">
    <source>
        <dbReference type="Proteomes" id="UP000319619"/>
    </source>
</evidence>
<dbReference type="GO" id="GO:0017136">
    <property type="term" value="F:histone deacetylase activity, NAD-dependent"/>
    <property type="evidence" value="ECO:0007669"/>
    <property type="project" value="TreeGrafter"/>
</dbReference>
<feature type="binding site" evidence="3">
    <location>
        <begin position="190"/>
        <end position="192"/>
    </location>
    <ligand>
        <name>NAD(+)</name>
        <dbReference type="ChEBI" id="CHEBI:57540"/>
    </ligand>
</feature>
<dbReference type="Pfam" id="PF02146">
    <property type="entry name" value="SIR2"/>
    <property type="match status" value="1"/>
</dbReference>
<reference evidence="6 7" key="1">
    <citation type="submission" date="2017-06" db="EMBL/GenBank/DDBJ databases">
        <title>Novel microbial phyla capable of carbon fixation and sulfur reduction in deep-sea sediments.</title>
        <authorList>
            <person name="Huang J."/>
            <person name="Baker B."/>
            <person name="Wang Y."/>
        </authorList>
    </citation>
    <scope>NUCLEOTIDE SEQUENCE [LARGE SCALE GENOMIC DNA]</scope>
    <source>
        <strain evidence="6">B3_LCP</strain>
    </source>
</reference>
<feature type="binding site" evidence="3">
    <location>
        <begin position="24"/>
        <end position="43"/>
    </location>
    <ligand>
        <name>NAD(+)</name>
        <dbReference type="ChEBI" id="CHEBI:57540"/>
    </ligand>
</feature>
<proteinExistence type="inferred from homology"/>
<dbReference type="GO" id="GO:0036055">
    <property type="term" value="F:protein-succinyllysine desuccinylase activity"/>
    <property type="evidence" value="ECO:0007669"/>
    <property type="project" value="UniProtKB-UniRule"/>
</dbReference>
<feature type="binding site" evidence="3">
    <location>
        <begin position="216"/>
        <end position="218"/>
    </location>
    <ligand>
        <name>NAD(+)</name>
        <dbReference type="ChEBI" id="CHEBI:57540"/>
    </ligand>
</feature>
<dbReference type="InterPro" id="IPR026590">
    <property type="entry name" value="Ssirtuin_cat_dom"/>
</dbReference>
<comment type="catalytic activity">
    <reaction evidence="3">
        <text>N(6)-succinyl-L-lysyl-[protein] + NAD(+) + H2O = 2''-O-succinyl-ADP-D-ribose + nicotinamide + L-lysyl-[protein]</text>
        <dbReference type="Rhea" id="RHEA:47668"/>
        <dbReference type="Rhea" id="RHEA-COMP:9752"/>
        <dbReference type="Rhea" id="RHEA-COMP:11877"/>
        <dbReference type="ChEBI" id="CHEBI:15377"/>
        <dbReference type="ChEBI" id="CHEBI:17154"/>
        <dbReference type="ChEBI" id="CHEBI:29969"/>
        <dbReference type="ChEBI" id="CHEBI:57540"/>
        <dbReference type="ChEBI" id="CHEBI:87830"/>
        <dbReference type="ChEBI" id="CHEBI:87832"/>
    </reaction>
</comment>
<evidence type="ECO:0000313" key="6">
    <source>
        <dbReference type="EMBL" id="TKJ40300.1"/>
    </source>
</evidence>
<dbReference type="CDD" id="cd01412">
    <property type="entry name" value="SIRT5_Af1_CobB"/>
    <property type="match status" value="1"/>
</dbReference>
<feature type="binding site" evidence="3 4">
    <location>
        <position position="129"/>
    </location>
    <ligand>
        <name>Zn(2+)</name>
        <dbReference type="ChEBI" id="CHEBI:29105"/>
    </ligand>
</feature>
<dbReference type="PANTHER" id="PTHR11085">
    <property type="entry name" value="NAD-DEPENDENT PROTEIN DEACYLASE SIRTUIN-5, MITOCHONDRIAL-RELATED"/>
    <property type="match status" value="1"/>
</dbReference>
<dbReference type="Gene3D" id="3.30.1600.10">
    <property type="entry name" value="SIR2/SIRT2 'Small Domain"/>
    <property type="match status" value="1"/>
</dbReference>
<evidence type="ECO:0000256" key="3">
    <source>
        <dbReference type="HAMAP-Rule" id="MF_01121"/>
    </source>
</evidence>
<sequence>MDLTEIDSFDISADHLRKVVALTGAGISAESGVPTFRGEGGMWRQHRPEELATPQAFASNPQMVWEWYLYRRQIIAQSNPNAGHDALVELEKVLKDRFILITQNVDGLHRRAGHKNPIELHGNIFLNRCNSCSERYPDDTLDFDKLPPLCLNCQGQIRPDVVWFGEGLNHVTIEDAFLHSQQATLFLSIGTSAVVHPAAALPVVAKDSGALLVEINPDRTPITSLADAVFTDSSAQVLPDLVNKIKQIETKSKN</sequence>
<comment type="subcellular location">
    <subcellularLocation>
        <location evidence="3">Cytoplasm</location>
    </subcellularLocation>
</comment>
<feature type="binding site" evidence="3">
    <location>
        <position position="68"/>
    </location>
    <ligand>
        <name>substrate</name>
    </ligand>
</feature>
<feature type="binding site" evidence="3 4">
    <location>
        <position position="153"/>
    </location>
    <ligand>
        <name>Zn(2+)</name>
        <dbReference type="ChEBI" id="CHEBI:29105"/>
    </ligand>
</feature>
<dbReference type="GO" id="GO:0008270">
    <property type="term" value="F:zinc ion binding"/>
    <property type="evidence" value="ECO:0007669"/>
    <property type="project" value="UniProtKB-UniRule"/>
</dbReference>
<dbReference type="PANTHER" id="PTHR11085:SF4">
    <property type="entry name" value="NAD-DEPENDENT PROTEIN DEACYLASE"/>
    <property type="match status" value="1"/>
</dbReference>
<dbReference type="InterPro" id="IPR003000">
    <property type="entry name" value="Sirtuin"/>
</dbReference>
<evidence type="ECO:0000256" key="1">
    <source>
        <dbReference type="ARBA" id="ARBA00022679"/>
    </source>
</evidence>
<dbReference type="Proteomes" id="UP000319619">
    <property type="component" value="Unassembled WGS sequence"/>
</dbReference>